<proteinExistence type="predicted"/>
<evidence type="ECO:0000256" key="3">
    <source>
        <dbReference type="ARBA" id="ARBA00022692"/>
    </source>
</evidence>
<evidence type="ECO:0000256" key="6">
    <source>
        <dbReference type="SAM" id="Phobius"/>
    </source>
</evidence>
<evidence type="ECO:0000256" key="2">
    <source>
        <dbReference type="ARBA" id="ARBA00022475"/>
    </source>
</evidence>
<evidence type="ECO:0000256" key="5">
    <source>
        <dbReference type="ARBA" id="ARBA00023136"/>
    </source>
</evidence>
<keyword evidence="8" id="KW-1185">Reference proteome</keyword>
<evidence type="ECO:0000256" key="1">
    <source>
        <dbReference type="ARBA" id="ARBA00004162"/>
    </source>
</evidence>
<evidence type="ECO:0000313" key="7">
    <source>
        <dbReference type="EMBL" id="MFD2033898.1"/>
    </source>
</evidence>
<sequence length="685" mass="77995">MKKLYRFSILKCIALILGLFIGNLSFAGDQFFSEFGYPNNTMIYGPKSSTAFFFKQRNDLEHSGSFVHLEVVSSQVLDTDLSSIVFVLNDTPVLTTKILGLGDTLKIDLPVKTADFATGYLKLEVRSNLFKKDEDCRDYGDPDYWVKVTSDSFLSTELVNQFATIKASKTLDKFIPQIERLVIPRNNDLKLAQLASYVHFYYRSSLGQNLPISYLDEIPVDSLDYALIIGTWDLIGKSIDDNLPVKAGQGELKILQKEVINSQTGKLYFTSNIVLTGGDFEGMDKAIRLLFEKDLSKSAVTDHLKIYKSSTSASEFTYHIKNEYSLNELGLKEEMTSGTCRIIKNVEIPRFLSKSELKLLSLKLRVNHMPITAANQGYINVYLNNSLLQTFSLDESGVVDMKIDIKRKPIYASSYFTMEFINIPVGGCCNSHETGFFAQIDPFESKINLDIDGKAPMIFSAFPENFAGKPIQLLTDLQITKEEIPALSNLISQINLQTDFLDNVYLPEMNILQENLFDNSNNHVVIITNQPHKYNNLFQANQYVRFYGDSISYQSDELETFFTVNYNKGLTYAQLFSNLDQKVLMISHLSDNSESLNKIIDGMYDQFLTNSGNVLLANDQRYYFFDLRDKVSGSQKLEKKKSFESFWDSYKLFIIIILLAFIIVLLSYIFRKSELAKTQIEDARK</sequence>
<evidence type="ECO:0000256" key="4">
    <source>
        <dbReference type="ARBA" id="ARBA00022989"/>
    </source>
</evidence>
<keyword evidence="4 6" id="KW-1133">Transmembrane helix</keyword>
<keyword evidence="5 6" id="KW-0472">Membrane</keyword>
<organism evidence="7 8">
    <name type="scientific">Belliella marina</name>
    <dbReference type="NCBI Taxonomy" id="1644146"/>
    <lineage>
        <taxon>Bacteria</taxon>
        <taxon>Pseudomonadati</taxon>
        <taxon>Bacteroidota</taxon>
        <taxon>Cytophagia</taxon>
        <taxon>Cytophagales</taxon>
        <taxon>Cyclobacteriaceae</taxon>
        <taxon>Belliella</taxon>
    </lineage>
</organism>
<dbReference type="Proteomes" id="UP001597361">
    <property type="component" value="Unassembled WGS sequence"/>
</dbReference>
<gene>
    <name evidence="7" type="ORF">ACFSKL_03795</name>
</gene>
<comment type="caution">
    <text evidence="7">The sequence shown here is derived from an EMBL/GenBank/DDBJ whole genome shotgun (WGS) entry which is preliminary data.</text>
</comment>
<dbReference type="PANTHER" id="PTHR39083">
    <property type="entry name" value="CYCLIC DI-GMP-BINDING PROTEIN"/>
    <property type="match status" value="1"/>
</dbReference>
<dbReference type="Gene3D" id="2.60.120.260">
    <property type="entry name" value="Galactose-binding domain-like"/>
    <property type="match status" value="2"/>
</dbReference>
<reference evidence="8" key="1">
    <citation type="journal article" date="2019" name="Int. J. Syst. Evol. Microbiol.">
        <title>The Global Catalogue of Microorganisms (GCM) 10K type strain sequencing project: providing services to taxonomists for standard genome sequencing and annotation.</title>
        <authorList>
            <consortium name="The Broad Institute Genomics Platform"/>
            <consortium name="The Broad Institute Genome Sequencing Center for Infectious Disease"/>
            <person name="Wu L."/>
            <person name="Ma J."/>
        </authorList>
    </citation>
    <scope>NUCLEOTIDE SEQUENCE [LARGE SCALE GENOMIC DNA]</scope>
    <source>
        <strain evidence="8">CGMCC 1.15180</strain>
    </source>
</reference>
<accession>A0ABW4VKV4</accession>
<dbReference type="RefSeq" id="WP_376883629.1">
    <property type="nucleotide sequence ID" value="NZ_JBHUHR010000012.1"/>
</dbReference>
<feature type="transmembrane region" description="Helical" evidence="6">
    <location>
        <begin position="650"/>
        <end position="670"/>
    </location>
</feature>
<protein>
    <submittedName>
        <fullName evidence="7">Cellulose biosynthesis cyclic di-GMP-binding regulatory protein BcsB</fullName>
    </submittedName>
</protein>
<dbReference type="InterPro" id="IPR018513">
    <property type="entry name" value="Cell_synthase_bac"/>
</dbReference>
<keyword evidence="3 6" id="KW-0812">Transmembrane</keyword>
<name>A0ABW4VKV4_9BACT</name>
<dbReference type="Pfam" id="PF03170">
    <property type="entry name" value="BcsB"/>
    <property type="match status" value="2"/>
</dbReference>
<evidence type="ECO:0000313" key="8">
    <source>
        <dbReference type="Proteomes" id="UP001597361"/>
    </source>
</evidence>
<dbReference type="PANTHER" id="PTHR39083:SF1">
    <property type="entry name" value="CYCLIC DI-GMP-BINDING PROTEIN"/>
    <property type="match status" value="1"/>
</dbReference>
<comment type="subcellular location">
    <subcellularLocation>
        <location evidence="1">Cell membrane</location>
        <topology evidence="1">Single-pass membrane protein</topology>
    </subcellularLocation>
</comment>
<keyword evidence="2" id="KW-1003">Cell membrane</keyword>
<dbReference type="EMBL" id="JBHUHR010000012">
    <property type="protein sequence ID" value="MFD2033898.1"/>
    <property type="molecule type" value="Genomic_DNA"/>
</dbReference>